<name>A0A0C3P077_PHLG1</name>
<feature type="compositionally biased region" description="Low complexity" evidence="1">
    <location>
        <begin position="337"/>
        <end position="347"/>
    </location>
</feature>
<feature type="compositionally biased region" description="Basic residues" evidence="1">
    <location>
        <begin position="55"/>
        <end position="66"/>
    </location>
</feature>
<accession>A0A0C3P077</accession>
<feature type="compositionally biased region" description="Basic and acidic residues" evidence="1">
    <location>
        <begin position="565"/>
        <end position="577"/>
    </location>
</feature>
<feature type="domain" description="PEHE" evidence="2">
    <location>
        <begin position="145"/>
        <end position="290"/>
    </location>
</feature>
<feature type="compositionally biased region" description="Polar residues" evidence="1">
    <location>
        <begin position="1"/>
        <end position="13"/>
    </location>
</feature>
<feature type="compositionally biased region" description="Polar residues" evidence="1">
    <location>
        <begin position="460"/>
        <end position="469"/>
    </location>
</feature>
<feature type="region of interest" description="Disordered" evidence="1">
    <location>
        <begin position="291"/>
        <end position="404"/>
    </location>
</feature>
<feature type="compositionally biased region" description="Basic and acidic residues" evidence="1">
    <location>
        <begin position="545"/>
        <end position="554"/>
    </location>
</feature>
<feature type="compositionally biased region" description="Basic and acidic residues" evidence="1">
    <location>
        <begin position="291"/>
        <end position="313"/>
    </location>
</feature>
<feature type="compositionally biased region" description="Basic residues" evidence="1">
    <location>
        <begin position="369"/>
        <end position="380"/>
    </location>
</feature>
<keyword evidence="4" id="KW-1185">Reference proteome</keyword>
<dbReference type="GO" id="GO:0000123">
    <property type="term" value="C:histone acetyltransferase complex"/>
    <property type="evidence" value="ECO:0007669"/>
    <property type="project" value="UniProtKB-ARBA"/>
</dbReference>
<dbReference type="HOGENOM" id="CLU_016698_1_0_1"/>
<dbReference type="Proteomes" id="UP000053257">
    <property type="component" value="Unassembled WGS sequence"/>
</dbReference>
<evidence type="ECO:0000313" key="4">
    <source>
        <dbReference type="Proteomes" id="UP000053257"/>
    </source>
</evidence>
<dbReference type="InterPro" id="IPR029332">
    <property type="entry name" value="PEHE_dom"/>
</dbReference>
<evidence type="ECO:0000313" key="3">
    <source>
        <dbReference type="EMBL" id="KIP11144.1"/>
    </source>
</evidence>
<feature type="region of interest" description="Disordered" evidence="1">
    <location>
        <begin position="1"/>
        <end position="74"/>
    </location>
</feature>
<dbReference type="EMBL" id="KN840448">
    <property type="protein sequence ID" value="KIP11144.1"/>
    <property type="molecule type" value="Genomic_DNA"/>
</dbReference>
<feature type="compositionally biased region" description="Acidic residues" evidence="1">
    <location>
        <begin position="320"/>
        <end position="336"/>
    </location>
</feature>
<feature type="region of interest" description="Disordered" evidence="1">
    <location>
        <begin position="520"/>
        <end position="577"/>
    </location>
</feature>
<organism evidence="3 4">
    <name type="scientific">Phlebiopsis gigantea (strain 11061_1 CR5-6)</name>
    <name type="common">White-rot fungus</name>
    <name type="synonym">Peniophora gigantea</name>
    <dbReference type="NCBI Taxonomy" id="745531"/>
    <lineage>
        <taxon>Eukaryota</taxon>
        <taxon>Fungi</taxon>
        <taxon>Dikarya</taxon>
        <taxon>Basidiomycota</taxon>
        <taxon>Agaricomycotina</taxon>
        <taxon>Agaricomycetes</taxon>
        <taxon>Polyporales</taxon>
        <taxon>Phanerochaetaceae</taxon>
        <taxon>Phlebiopsis</taxon>
    </lineage>
</organism>
<dbReference type="SMART" id="SM01300">
    <property type="entry name" value="PEHE"/>
    <property type="match status" value="1"/>
</dbReference>
<feature type="region of interest" description="Disordered" evidence="1">
    <location>
        <begin position="231"/>
        <end position="258"/>
    </location>
</feature>
<feature type="compositionally biased region" description="Acidic residues" evidence="1">
    <location>
        <begin position="526"/>
        <end position="544"/>
    </location>
</feature>
<sequence>MTDTPSAVETTAPSAKAMGKRAGSNNAPASRPDDAVLVAQIQPPADLPQKQGMQTRKRVLPSRSRRGGPGVGGCDVDVMILETRKRRLENEPLIPPSTKFILTTNHALVPAEAADDDDPALNTQAYSRYFDRPDVQAACRAQELIQTPEFTQLSDDALVGGRFRPRNSDEELVDTSDAAYEKRHRKYETFEKRQRLREKEKLKHEQYKLKERIEQLRAMDTSAFLALPASSFSEPPGAPHELEHEEVEPDPGMYDLPGIHVNGAAAYNEGERRRSEMLEIAEGLEDRYRVLLPPDRKWQEKKERLEREKREKASVSVEPQPEEITVESSEPEEEESLANSASVSVSARPHRYKQDNDGESEVELDLRAPKLKKLKLRIPPRRTNTPVVAPPDSPVPSVKKLHHNSTAKALSVSGLNGRHHVRAPDGRFLSMEKRMAAAAGESISVPPRKRPRASLVDLHTSPTKSVSSTDGGGRKKQQCVLLTAAMRNAATQNSRKTHRHVTAFGVRVPPEIEEVRDYELPYWVTEDSEAETEWEEPEENGLDDDSARSDHPEDATSDIEWENGAGDKHDIPPESEG</sequence>
<dbReference type="OrthoDB" id="2555515at2759"/>
<protein>
    <recommendedName>
        <fullName evidence="2">PEHE domain-containing protein</fullName>
    </recommendedName>
</protein>
<reference evidence="3 4" key="1">
    <citation type="journal article" date="2014" name="PLoS Genet.">
        <title>Analysis of the Phlebiopsis gigantea genome, transcriptome and secretome provides insight into its pioneer colonization strategies of wood.</title>
        <authorList>
            <person name="Hori C."/>
            <person name="Ishida T."/>
            <person name="Igarashi K."/>
            <person name="Samejima M."/>
            <person name="Suzuki H."/>
            <person name="Master E."/>
            <person name="Ferreira P."/>
            <person name="Ruiz-Duenas F.J."/>
            <person name="Held B."/>
            <person name="Canessa P."/>
            <person name="Larrondo L.F."/>
            <person name="Schmoll M."/>
            <person name="Druzhinina I.S."/>
            <person name="Kubicek C.P."/>
            <person name="Gaskell J.A."/>
            <person name="Kersten P."/>
            <person name="St John F."/>
            <person name="Glasner J."/>
            <person name="Sabat G."/>
            <person name="Splinter BonDurant S."/>
            <person name="Syed K."/>
            <person name="Yadav J."/>
            <person name="Mgbeahuruike A.C."/>
            <person name="Kovalchuk A."/>
            <person name="Asiegbu F.O."/>
            <person name="Lackner G."/>
            <person name="Hoffmeister D."/>
            <person name="Rencoret J."/>
            <person name="Gutierrez A."/>
            <person name="Sun H."/>
            <person name="Lindquist E."/>
            <person name="Barry K."/>
            <person name="Riley R."/>
            <person name="Grigoriev I.V."/>
            <person name="Henrissat B."/>
            <person name="Kues U."/>
            <person name="Berka R.M."/>
            <person name="Martinez A.T."/>
            <person name="Covert S.F."/>
            <person name="Blanchette R.A."/>
            <person name="Cullen D."/>
        </authorList>
    </citation>
    <scope>NUCLEOTIDE SEQUENCE [LARGE SCALE GENOMIC DNA]</scope>
    <source>
        <strain evidence="3 4">11061_1 CR5-6</strain>
    </source>
</reference>
<feature type="region of interest" description="Disordered" evidence="1">
    <location>
        <begin position="438"/>
        <end position="475"/>
    </location>
</feature>
<dbReference type="AlphaFoldDB" id="A0A0C3P077"/>
<evidence type="ECO:0000259" key="2">
    <source>
        <dbReference type="SMART" id="SM01300"/>
    </source>
</evidence>
<dbReference type="STRING" id="745531.A0A0C3P077"/>
<gene>
    <name evidence="3" type="ORF">PHLGIDRAFT_125041</name>
</gene>
<proteinExistence type="predicted"/>
<evidence type="ECO:0000256" key="1">
    <source>
        <dbReference type="SAM" id="MobiDB-lite"/>
    </source>
</evidence>